<feature type="transmembrane region" description="Helical" evidence="6">
    <location>
        <begin position="193"/>
        <end position="210"/>
    </location>
</feature>
<organism evidence="7 8">
    <name type="scientific">Jeotgalibacillus marinus</name>
    <dbReference type="NCBI Taxonomy" id="86667"/>
    <lineage>
        <taxon>Bacteria</taxon>
        <taxon>Bacillati</taxon>
        <taxon>Bacillota</taxon>
        <taxon>Bacilli</taxon>
        <taxon>Bacillales</taxon>
        <taxon>Caryophanaceae</taxon>
        <taxon>Jeotgalibacillus</taxon>
    </lineage>
</organism>
<comment type="similarity">
    <text evidence="2">Belongs to the TspO/BZRP family.</text>
</comment>
<evidence type="ECO:0000256" key="4">
    <source>
        <dbReference type="ARBA" id="ARBA00022989"/>
    </source>
</evidence>
<dbReference type="Pfam" id="PF03073">
    <property type="entry name" value="TspO_MBR"/>
    <property type="match status" value="1"/>
</dbReference>
<keyword evidence="4 6" id="KW-1133">Transmembrane helix</keyword>
<evidence type="ECO:0000256" key="5">
    <source>
        <dbReference type="ARBA" id="ARBA00023136"/>
    </source>
</evidence>
<sequence length="252" mass="28870">MKRFILHFLFLLSMIIVNALANIIPLNGQTTGEISNKLDVLFTPAGYVFSIWSLIYFLLFIWVLRGGLKSQRKRSVYKQTSTLFVVSSILNCSWIVVWHYEQFIASVAVMIGLLFSLILIYVTIQRNKPRFLDRLPFSVYLGWISIATIANISYTLNYHGWSGFGLSDVSWTIILLLIATALALHIRFHERDWIYPLVFIWAFIGIAAKNEGGESIVVSTAYVLSAIIAIGIITLRKKKKQKRFSSRKRRSK</sequence>
<dbReference type="Proteomes" id="UP001556040">
    <property type="component" value="Unassembled WGS sequence"/>
</dbReference>
<feature type="transmembrane region" description="Helical" evidence="6">
    <location>
        <begin position="135"/>
        <end position="157"/>
    </location>
</feature>
<keyword evidence="8" id="KW-1185">Reference proteome</keyword>
<dbReference type="EMBL" id="JBFMIA010000008">
    <property type="protein sequence ID" value="MEW9502243.1"/>
    <property type="molecule type" value="Genomic_DNA"/>
</dbReference>
<accession>A0ABV3Q550</accession>
<protein>
    <submittedName>
        <fullName evidence="7">TspO/MBR family protein</fullName>
    </submittedName>
</protein>
<name>A0ABV3Q550_9BACL</name>
<dbReference type="Gene3D" id="1.20.1260.100">
    <property type="entry name" value="TspO/MBR protein"/>
    <property type="match status" value="1"/>
</dbReference>
<evidence type="ECO:0000313" key="7">
    <source>
        <dbReference type="EMBL" id="MEW9502243.1"/>
    </source>
</evidence>
<proteinExistence type="inferred from homology"/>
<evidence type="ECO:0000256" key="3">
    <source>
        <dbReference type="ARBA" id="ARBA00022692"/>
    </source>
</evidence>
<feature type="transmembrane region" description="Helical" evidence="6">
    <location>
        <begin position="103"/>
        <end position="123"/>
    </location>
</feature>
<keyword evidence="5 6" id="KW-0472">Membrane</keyword>
<feature type="transmembrane region" description="Helical" evidence="6">
    <location>
        <begin position="169"/>
        <end position="186"/>
    </location>
</feature>
<feature type="transmembrane region" description="Helical" evidence="6">
    <location>
        <begin position="76"/>
        <end position="97"/>
    </location>
</feature>
<dbReference type="PANTHER" id="PTHR33802:SF1">
    <property type="entry name" value="XK-RELATED PROTEIN"/>
    <property type="match status" value="1"/>
</dbReference>
<evidence type="ECO:0000256" key="1">
    <source>
        <dbReference type="ARBA" id="ARBA00004141"/>
    </source>
</evidence>
<feature type="transmembrane region" description="Helical" evidence="6">
    <location>
        <begin position="216"/>
        <end position="235"/>
    </location>
</feature>
<dbReference type="RefSeq" id="WP_367779731.1">
    <property type="nucleotide sequence ID" value="NZ_JBFMIA010000008.1"/>
</dbReference>
<evidence type="ECO:0000313" key="8">
    <source>
        <dbReference type="Proteomes" id="UP001556040"/>
    </source>
</evidence>
<dbReference type="PANTHER" id="PTHR33802">
    <property type="entry name" value="SI:CH211-161H7.5-RELATED"/>
    <property type="match status" value="1"/>
</dbReference>
<comment type="subcellular location">
    <subcellularLocation>
        <location evidence="1">Membrane</location>
        <topology evidence="1">Multi-pass membrane protein</topology>
    </subcellularLocation>
</comment>
<dbReference type="InterPro" id="IPR004307">
    <property type="entry name" value="TspO_MBR"/>
</dbReference>
<gene>
    <name evidence="7" type="ORF">AB1471_10595</name>
</gene>
<evidence type="ECO:0000256" key="6">
    <source>
        <dbReference type="SAM" id="Phobius"/>
    </source>
</evidence>
<evidence type="ECO:0000256" key="2">
    <source>
        <dbReference type="ARBA" id="ARBA00007524"/>
    </source>
</evidence>
<feature type="transmembrane region" description="Helical" evidence="6">
    <location>
        <begin position="45"/>
        <end position="64"/>
    </location>
</feature>
<comment type="caution">
    <text evidence="7">The sequence shown here is derived from an EMBL/GenBank/DDBJ whole genome shotgun (WGS) entry which is preliminary data.</text>
</comment>
<reference evidence="7 8" key="1">
    <citation type="journal article" date="1979" name="Int. J. Syst. Evol. Microbiol.">
        <title>Bacillus globisporus subsp. marinus subsp. nov.</title>
        <authorList>
            <person name="Liu H."/>
        </authorList>
    </citation>
    <scope>NUCLEOTIDE SEQUENCE [LARGE SCALE GENOMIC DNA]</scope>
    <source>
        <strain evidence="7 8">DSM 1297</strain>
    </source>
</reference>
<dbReference type="InterPro" id="IPR038330">
    <property type="entry name" value="TspO/MBR-related_sf"/>
</dbReference>
<keyword evidence="3 6" id="KW-0812">Transmembrane</keyword>